<dbReference type="EMBL" id="CP061800">
    <property type="protein sequence ID" value="QTA88717.1"/>
    <property type="molecule type" value="Genomic_DNA"/>
</dbReference>
<evidence type="ECO:0000313" key="1">
    <source>
        <dbReference type="EMBL" id="QTA88717.1"/>
    </source>
</evidence>
<accession>A0A975BNC4</accession>
<dbReference type="KEGG" id="dmm:dnm_047640"/>
<reference evidence="1" key="1">
    <citation type="journal article" date="2021" name="Microb. Physiol.">
        <title>Proteogenomic Insights into the Physiology of Marine, Sulfate-Reducing, Filamentous Desulfonema limicola and Desulfonema magnum.</title>
        <authorList>
            <person name="Schnaars V."/>
            <person name="Wohlbrand L."/>
            <person name="Scheve S."/>
            <person name="Hinrichs C."/>
            <person name="Reinhardt R."/>
            <person name="Rabus R."/>
        </authorList>
    </citation>
    <scope>NUCLEOTIDE SEQUENCE</scope>
    <source>
        <strain evidence="1">4be13</strain>
    </source>
</reference>
<protein>
    <submittedName>
        <fullName evidence="1">Uncharacterized protein</fullName>
    </submittedName>
</protein>
<dbReference type="AlphaFoldDB" id="A0A975BNC4"/>
<organism evidence="1 2">
    <name type="scientific">Desulfonema magnum</name>
    <dbReference type="NCBI Taxonomy" id="45655"/>
    <lineage>
        <taxon>Bacteria</taxon>
        <taxon>Pseudomonadati</taxon>
        <taxon>Thermodesulfobacteriota</taxon>
        <taxon>Desulfobacteria</taxon>
        <taxon>Desulfobacterales</taxon>
        <taxon>Desulfococcaceae</taxon>
        <taxon>Desulfonema</taxon>
    </lineage>
</organism>
<name>A0A975BNC4_9BACT</name>
<proteinExistence type="predicted"/>
<sequence length="95" mass="10984">MDQKILFKQMIDFQKATFDNSFKAMSTLQEQGEQMVSMFLEQAPWLPPEGKKAIAEWLGTYKKGRDSFKETVETNFSKVEAFFANSENKEEAESD</sequence>
<dbReference type="Proteomes" id="UP000663722">
    <property type="component" value="Chromosome"/>
</dbReference>
<gene>
    <name evidence="1" type="ORF">dnm_047640</name>
</gene>
<evidence type="ECO:0000313" key="2">
    <source>
        <dbReference type="Proteomes" id="UP000663722"/>
    </source>
</evidence>
<dbReference type="RefSeq" id="WP_207683361.1">
    <property type="nucleotide sequence ID" value="NZ_CP061800.1"/>
</dbReference>
<keyword evidence="2" id="KW-1185">Reference proteome</keyword>